<dbReference type="SMART" id="SM00342">
    <property type="entry name" value="HTH_ARAC"/>
    <property type="match status" value="1"/>
</dbReference>
<name>A0A098BG37_9NOCA</name>
<dbReference type="SUPFAM" id="SSF46689">
    <property type="entry name" value="Homeodomain-like"/>
    <property type="match status" value="1"/>
</dbReference>
<evidence type="ECO:0000256" key="2">
    <source>
        <dbReference type="ARBA" id="ARBA00023125"/>
    </source>
</evidence>
<gene>
    <name evidence="5" type="ORF">RHRU231_330140</name>
</gene>
<keyword evidence="1" id="KW-0805">Transcription regulation</keyword>
<sequence length="185" mass="20392">MDRLLPRPGRRLPAQLDLRSGAGADWLRLVRAIADESLRDNVLLRSDQVAEQLCRAVTTALVLAAAPDDRDCPAGARPRTVKRVMDAIQQDPARQWTAADMAELVGVSVRRIQQGFRECVGMTPMEYLADVRLERVHADLSVSDCTATVSDVALHWGIMHTGRFAAAYRRKYGVSPSETLRGVTA</sequence>
<dbReference type="GO" id="GO:0043565">
    <property type="term" value="F:sequence-specific DNA binding"/>
    <property type="evidence" value="ECO:0007669"/>
    <property type="project" value="InterPro"/>
</dbReference>
<dbReference type="InterPro" id="IPR018060">
    <property type="entry name" value="HTH_AraC"/>
</dbReference>
<evidence type="ECO:0000313" key="5">
    <source>
        <dbReference type="EMBL" id="CDZ87683.1"/>
    </source>
</evidence>
<dbReference type="eggNOG" id="COG2207">
    <property type="taxonomic scope" value="Bacteria"/>
</dbReference>
<dbReference type="EMBL" id="CCSD01000043">
    <property type="protein sequence ID" value="CDZ87683.1"/>
    <property type="molecule type" value="Genomic_DNA"/>
</dbReference>
<dbReference type="PROSITE" id="PS00041">
    <property type="entry name" value="HTH_ARAC_FAMILY_1"/>
    <property type="match status" value="1"/>
</dbReference>
<dbReference type="Gene3D" id="1.10.10.60">
    <property type="entry name" value="Homeodomain-like"/>
    <property type="match status" value="1"/>
</dbReference>
<dbReference type="InterPro" id="IPR018062">
    <property type="entry name" value="HTH_AraC-typ_CS"/>
</dbReference>
<feature type="domain" description="HTH araC/xylS-type" evidence="4">
    <location>
        <begin position="82"/>
        <end position="182"/>
    </location>
</feature>
<evidence type="ECO:0000313" key="6">
    <source>
        <dbReference type="Proteomes" id="UP000042997"/>
    </source>
</evidence>
<reference evidence="5 6" key="1">
    <citation type="journal article" date="2014" name="Genome Announc.">
        <title>Draft Genome Sequence of Propane- and Butane-Oxidizing Actinobacterium Rhodococcus ruber IEGM 231.</title>
        <authorList>
            <person name="Ivshina I.B."/>
            <person name="Kuyukina M.S."/>
            <person name="Krivoruchko A.V."/>
            <person name="Barbe V."/>
            <person name="Fischer C."/>
        </authorList>
    </citation>
    <scope>NUCLEOTIDE SEQUENCE [LARGE SCALE GENOMIC DNA]</scope>
</reference>
<dbReference type="InterPro" id="IPR009057">
    <property type="entry name" value="Homeodomain-like_sf"/>
</dbReference>
<accession>A0A098BG37</accession>
<dbReference type="Pfam" id="PF12833">
    <property type="entry name" value="HTH_18"/>
    <property type="match status" value="1"/>
</dbReference>
<evidence type="ECO:0000256" key="3">
    <source>
        <dbReference type="ARBA" id="ARBA00023163"/>
    </source>
</evidence>
<proteinExistence type="predicted"/>
<dbReference type="AlphaFoldDB" id="A0A098BG37"/>
<keyword evidence="2" id="KW-0238">DNA-binding</keyword>
<evidence type="ECO:0000259" key="4">
    <source>
        <dbReference type="PROSITE" id="PS01124"/>
    </source>
</evidence>
<dbReference type="PROSITE" id="PS01124">
    <property type="entry name" value="HTH_ARAC_FAMILY_2"/>
    <property type="match status" value="1"/>
</dbReference>
<dbReference type="GO" id="GO:0003700">
    <property type="term" value="F:DNA-binding transcription factor activity"/>
    <property type="evidence" value="ECO:0007669"/>
    <property type="project" value="InterPro"/>
</dbReference>
<dbReference type="Proteomes" id="UP000042997">
    <property type="component" value="Unassembled WGS sequence"/>
</dbReference>
<dbReference type="PANTHER" id="PTHR46796">
    <property type="entry name" value="HTH-TYPE TRANSCRIPTIONAL ACTIVATOR RHAS-RELATED"/>
    <property type="match status" value="1"/>
</dbReference>
<dbReference type="PANTHER" id="PTHR46796:SF12">
    <property type="entry name" value="HTH-TYPE DNA-BINDING TRANSCRIPTIONAL ACTIVATOR EUTR"/>
    <property type="match status" value="1"/>
</dbReference>
<organism evidence="5 6">
    <name type="scientific">Rhodococcus ruber</name>
    <dbReference type="NCBI Taxonomy" id="1830"/>
    <lineage>
        <taxon>Bacteria</taxon>
        <taxon>Bacillati</taxon>
        <taxon>Actinomycetota</taxon>
        <taxon>Actinomycetes</taxon>
        <taxon>Mycobacteriales</taxon>
        <taxon>Nocardiaceae</taxon>
        <taxon>Rhodococcus</taxon>
    </lineage>
</organism>
<keyword evidence="3" id="KW-0804">Transcription</keyword>
<protein>
    <recommendedName>
        <fullName evidence="4">HTH araC/xylS-type domain-containing protein</fullName>
    </recommendedName>
</protein>
<evidence type="ECO:0000256" key="1">
    <source>
        <dbReference type="ARBA" id="ARBA00023015"/>
    </source>
</evidence>
<dbReference type="InterPro" id="IPR050204">
    <property type="entry name" value="AraC_XylS_family_regulators"/>
</dbReference>